<dbReference type="GO" id="GO:0004335">
    <property type="term" value="F:galactokinase activity"/>
    <property type="evidence" value="ECO:0007669"/>
    <property type="project" value="InterPro"/>
</dbReference>
<comment type="pathway">
    <text evidence="13 14">Isoprenoid biosynthesis; isopentenyl diphosphate biosynthesis via mevalonate pathway; isopentenyl diphosphate from (R)-mevalonate: step 1/3.</text>
</comment>
<dbReference type="GO" id="GO:0000287">
    <property type="term" value="F:magnesium ion binding"/>
    <property type="evidence" value="ECO:0007669"/>
    <property type="project" value="UniProtKB-UniRule"/>
</dbReference>
<keyword evidence="4 14" id="KW-0963">Cytoplasm</keyword>
<dbReference type="EC" id="2.7.1.36" evidence="3 14"/>
<dbReference type="Pfam" id="PF08544">
    <property type="entry name" value="GHMP_kinases_C"/>
    <property type="match status" value="1"/>
</dbReference>
<comment type="caution">
    <text evidence="17">The sequence shown here is derived from an EMBL/GenBank/DDBJ whole genome shotgun (WGS) entry which is preliminary data.</text>
</comment>
<dbReference type="InterPro" id="IPR022937">
    <property type="entry name" value="Mevalonate_kinase_arc"/>
</dbReference>
<evidence type="ECO:0000256" key="7">
    <source>
        <dbReference type="ARBA" id="ARBA00022741"/>
    </source>
</evidence>
<evidence type="ECO:0000256" key="3">
    <source>
        <dbReference type="ARBA" id="ARBA00012103"/>
    </source>
</evidence>
<dbReference type="InterPro" id="IPR013750">
    <property type="entry name" value="GHMP_kinase_C_dom"/>
</dbReference>
<dbReference type="PANTHER" id="PTHR43290">
    <property type="entry name" value="MEVALONATE KINASE"/>
    <property type="match status" value="1"/>
</dbReference>
<keyword evidence="12 14" id="KW-0414">Isoprene biosynthesis</keyword>
<dbReference type="InterPro" id="IPR014721">
    <property type="entry name" value="Ribsml_uS5_D2-typ_fold_subgr"/>
</dbReference>
<dbReference type="NCBIfam" id="TIGR00549">
    <property type="entry name" value="mevalon_kin"/>
    <property type="match status" value="1"/>
</dbReference>
<dbReference type="STRING" id="222984.GCA_000731985_02941"/>
<dbReference type="SUPFAM" id="SSF55060">
    <property type="entry name" value="GHMP Kinase, C-terminal domain"/>
    <property type="match status" value="1"/>
</dbReference>
<dbReference type="InterPro" id="IPR036554">
    <property type="entry name" value="GHMP_kinase_C_sf"/>
</dbReference>
<comment type="subcellular location">
    <subcellularLocation>
        <location evidence="1 14">Cytoplasm</location>
    </subcellularLocation>
</comment>
<evidence type="ECO:0000256" key="10">
    <source>
        <dbReference type="ARBA" id="ARBA00022842"/>
    </source>
</evidence>
<feature type="domain" description="GHMP kinase N-terminal" evidence="15">
    <location>
        <begin position="84"/>
        <end position="172"/>
    </location>
</feature>
<dbReference type="PRINTS" id="PR00959">
    <property type="entry name" value="MEVGALKINASE"/>
</dbReference>
<sequence>MTLSSAPGKVYLLGEHAVVYGEPTVLCAIEQRARVGVQRRDDGKLRVNAEDLSLDGFTVEYDGTADEGPDIDVSESLLDAAMGYVDGAIEQVRDVTGNDEVGFDVTIESDIPLGAGLGSSAAVVVAAIDAATRELGVTLETDELAERAYQTEYQVQNGQASRADTFCSATGGAVRVEGDDCRSLAAPDLPIVIGFDGGAGDTGQLVAGVRSLRDEYGFAADTIEAIGDVVRNGEAALADGDLEELGRLMNFNHGLLSALGVSSRSLDTMVWAARDAGAYGAKLIGAGGGGCIAALDPTPETETALSFTPGCEDAFRAELAETGVKRLE</sequence>
<comment type="function">
    <text evidence="14">Catalyzes the phosphorylation of (R)-mevalonate (MVA) to (R)-mevalonate 5-phosphate (MVAP). Functions in the mevalonate (MVA) pathway leading to isopentenyl diphosphate (IPP), a key precursor for the biosynthesis of isoprenoid compounds such as archaeal membrane lipids.</text>
</comment>
<evidence type="ECO:0000256" key="13">
    <source>
        <dbReference type="ARBA" id="ARBA00029438"/>
    </source>
</evidence>
<dbReference type="GO" id="GO:0005524">
    <property type="term" value="F:ATP binding"/>
    <property type="evidence" value="ECO:0007669"/>
    <property type="project" value="UniProtKB-UniRule"/>
</dbReference>
<keyword evidence="9 14" id="KW-0067">ATP-binding</keyword>
<evidence type="ECO:0000313" key="17">
    <source>
        <dbReference type="EMBL" id="RZH66650.1"/>
    </source>
</evidence>
<evidence type="ECO:0000256" key="2">
    <source>
        <dbReference type="ARBA" id="ARBA00006495"/>
    </source>
</evidence>
<keyword evidence="7 14" id="KW-0547">Nucleotide-binding</keyword>
<dbReference type="GO" id="GO:0006012">
    <property type="term" value="P:galactose metabolic process"/>
    <property type="evidence" value="ECO:0007669"/>
    <property type="project" value="InterPro"/>
</dbReference>
<dbReference type="InterPro" id="IPR006204">
    <property type="entry name" value="GHMP_kinase_N_dom"/>
</dbReference>
<dbReference type="GO" id="GO:0004496">
    <property type="term" value="F:mevalonate kinase activity"/>
    <property type="evidence" value="ECO:0007669"/>
    <property type="project" value="UniProtKB-UniRule"/>
</dbReference>
<keyword evidence="6 14" id="KW-0808">Transferase</keyword>
<dbReference type="PANTHER" id="PTHR43290:SF2">
    <property type="entry name" value="MEVALONATE KINASE"/>
    <property type="match status" value="1"/>
</dbReference>
<evidence type="ECO:0000259" key="15">
    <source>
        <dbReference type="Pfam" id="PF00288"/>
    </source>
</evidence>
<feature type="domain" description="GHMP kinase C-terminal" evidence="16">
    <location>
        <begin position="235"/>
        <end position="301"/>
    </location>
</feature>
<feature type="active site" description="Proton acceptor" evidence="14">
    <location>
        <position position="164"/>
    </location>
</feature>
<dbReference type="OrthoDB" id="19001at2157"/>
<dbReference type="InterPro" id="IPR020568">
    <property type="entry name" value="Ribosomal_Su5_D2-typ_SF"/>
</dbReference>
<dbReference type="GO" id="GO:0005829">
    <property type="term" value="C:cytosol"/>
    <property type="evidence" value="ECO:0007669"/>
    <property type="project" value="TreeGrafter"/>
</dbReference>
<protein>
    <recommendedName>
        <fullName evidence="3 14">Mevalonate kinase</fullName>
        <shortName evidence="14">MK</shortName>
        <shortName evidence="14">MVK</shortName>
        <ecNumber evidence="3 14">2.7.1.36</ecNumber>
    </recommendedName>
</protein>
<proteinExistence type="inferred from homology"/>
<dbReference type="Proteomes" id="UP000292704">
    <property type="component" value="Unassembled WGS sequence"/>
</dbReference>
<dbReference type="RefSeq" id="WP_130171557.1">
    <property type="nucleotide sequence ID" value="NZ_SHMR01000008.1"/>
</dbReference>
<dbReference type="SUPFAM" id="SSF54211">
    <property type="entry name" value="Ribosomal protein S5 domain 2-like"/>
    <property type="match status" value="1"/>
</dbReference>
<comment type="similarity">
    <text evidence="2 14">Belongs to the GHMP kinase family. Mevalonate kinase subfamily.</text>
</comment>
<evidence type="ECO:0000256" key="12">
    <source>
        <dbReference type="ARBA" id="ARBA00023229"/>
    </source>
</evidence>
<comment type="catalytic activity">
    <reaction evidence="14">
        <text>(R)-mevalonate + ATP = (R)-5-phosphomevalonate + ADP + H(+)</text>
        <dbReference type="Rhea" id="RHEA:17065"/>
        <dbReference type="ChEBI" id="CHEBI:15378"/>
        <dbReference type="ChEBI" id="CHEBI:30616"/>
        <dbReference type="ChEBI" id="CHEBI:36464"/>
        <dbReference type="ChEBI" id="CHEBI:58146"/>
        <dbReference type="ChEBI" id="CHEBI:456216"/>
        <dbReference type="EC" id="2.7.1.36"/>
    </reaction>
</comment>
<dbReference type="GO" id="GO:0019287">
    <property type="term" value="P:isopentenyl diphosphate biosynthetic process, mevalonate pathway"/>
    <property type="evidence" value="ECO:0007669"/>
    <property type="project" value="UniProtKB-UniRule"/>
</dbReference>
<evidence type="ECO:0000256" key="14">
    <source>
        <dbReference type="HAMAP-Rule" id="MF_00217"/>
    </source>
</evidence>
<name>A0A482XW77_9EURY</name>
<dbReference type="Pfam" id="PF00288">
    <property type="entry name" value="GHMP_kinases_N"/>
    <property type="match status" value="1"/>
</dbReference>
<dbReference type="Gene3D" id="3.30.230.10">
    <property type="match status" value="1"/>
</dbReference>
<evidence type="ECO:0000256" key="8">
    <source>
        <dbReference type="ARBA" id="ARBA00022777"/>
    </source>
</evidence>
<dbReference type="EMBL" id="SHMR01000008">
    <property type="protein sequence ID" value="RZH66650.1"/>
    <property type="molecule type" value="Genomic_DNA"/>
</dbReference>
<accession>A0A482XW77</accession>
<evidence type="ECO:0000256" key="1">
    <source>
        <dbReference type="ARBA" id="ARBA00004496"/>
    </source>
</evidence>
<dbReference type="InterPro" id="IPR006205">
    <property type="entry name" value="Mev_gal_kin"/>
</dbReference>
<feature type="binding site" evidence="14">
    <location>
        <begin position="112"/>
        <end position="122"/>
    </location>
    <ligand>
        <name>ATP</name>
        <dbReference type="ChEBI" id="CHEBI:30616"/>
    </ligand>
</feature>
<evidence type="ECO:0000259" key="16">
    <source>
        <dbReference type="Pfam" id="PF08544"/>
    </source>
</evidence>
<comment type="subunit">
    <text evidence="14">Homodimer.</text>
</comment>
<dbReference type="InterPro" id="IPR006203">
    <property type="entry name" value="GHMP_knse_ATP-bd_CS"/>
</dbReference>
<dbReference type="PROSITE" id="PS00627">
    <property type="entry name" value="GHMP_KINASES_ATP"/>
    <property type="match status" value="1"/>
</dbReference>
<dbReference type="PRINTS" id="PR00473">
    <property type="entry name" value="GALCTOKINASE"/>
</dbReference>
<organism evidence="17 18">
    <name type="scientific">Natrinema altunense</name>
    <dbReference type="NCBI Taxonomy" id="222984"/>
    <lineage>
        <taxon>Archaea</taxon>
        <taxon>Methanobacteriati</taxon>
        <taxon>Methanobacteriota</taxon>
        <taxon>Stenosarchaea group</taxon>
        <taxon>Halobacteria</taxon>
        <taxon>Halobacteriales</taxon>
        <taxon>Natrialbaceae</taxon>
        <taxon>Natrinema</taxon>
    </lineage>
</organism>
<dbReference type="InterPro" id="IPR000705">
    <property type="entry name" value="Galactokinase"/>
</dbReference>
<evidence type="ECO:0000256" key="4">
    <source>
        <dbReference type="ARBA" id="ARBA00022490"/>
    </source>
</evidence>
<comment type="cofactor">
    <cofactor evidence="14">
        <name>Mg(2+)</name>
        <dbReference type="ChEBI" id="CHEBI:18420"/>
    </cofactor>
</comment>
<dbReference type="HAMAP" id="MF_00217">
    <property type="entry name" value="Mevalonate_kinase"/>
    <property type="match status" value="1"/>
</dbReference>
<keyword evidence="5 14" id="KW-0444">Lipid biosynthesis</keyword>
<dbReference type="Gene3D" id="3.30.70.890">
    <property type="entry name" value="GHMP kinase, C-terminal domain"/>
    <property type="match status" value="1"/>
</dbReference>
<dbReference type="UniPathway" id="UPA00057">
    <property type="reaction ID" value="UER00098"/>
</dbReference>
<evidence type="ECO:0000256" key="6">
    <source>
        <dbReference type="ARBA" id="ARBA00022679"/>
    </source>
</evidence>
<keyword evidence="10 14" id="KW-0460">Magnesium</keyword>
<keyword evidence="11 14" id="KW-0443">Lipid metabolism</keyword>
<keyword evidence="8 14" id="KW-0418">Kinase</keyword>
<reference evidence="17 18" key="1">
    <citation type="submission" date="2019-02" db="EMBL/GenBank/DDBJ databases">
        <title>Genome analysis provides insights into bioremediation potentialities and Haloocin production by Natrinema altunense strain 4.1R isolated from Chott Douz in Tunisian desert.</title>
        <authorList>
            <person name="Najjari A."/>
            <person name="Youssef N."/>
            <person name="Ben Dhia O."/>
            <person name="Ferjani R."/>
            <person name="El Hidri D."/>
            <person name="Ouzari H.I."/>
            <person name="Cherif A."/>
        </authorList>
    </citation>
    <scope>NUCLEOTIDE SEQUENCE [LARGE SCALE GENOMIC DNA]</scope>
    <source>
        <strain evidence="17 18">4.1R</strain>
    </source>
</reference>
<evidence type="ECO:0000313" key="18">
    <source>
        <dbReference type="Proteomes" id="UP000292704"/>
    </source>
</evidence>
<evidence type="ECO:0000256" key="11">
    <source>
        <dbReference type="ARBA" id="ARBA00023098"/>
    </source>
</evidence>
<evidence type="ECO:0000256" key="5">
    <source>
        <dbReference type="ARBA" id="ARBA00022516"/>
    </source>
</evidence>
<evidence type="ECO:0000256" key="9">
    <source>
        <dbReference type="ARBA" id="ARBA00022840"/>
    </source>
</evidence>
<dbReference type="AlphaFoldDB" id="A0A482XW77"/>
<gene>
    <name evidence="14 17" type="primary">mvk</name>
    <name evidence="17" type="ORF">ELS17_16465</name>
</gene>